<dbReference type="Proteomes" id="UP000053038">
    <property type="component" value="Unassembled WGS sequence"/>
</dbReference>
<dbReference type="PROSITE" id="PS51257">
    <property type="entry name" value="PROKAR_LIPOPROTEIN"/>
    <property type="match status" value="1"/>
</dbReference>
<name>A0A7V8ILN3_9GAMM</name>
<keyword evidence="3" id="KW-1185">Reference proteome</keyword>
<dbReference type="EMBL" id="JSXC01000004">
    <property type="protein sequence ID" value="KHN55725.1"/>
    <property type="molecule type" value="Genomic_DNA"/>
</dbReference>
<proteinExistence type="predicted"/>
<reference evidence="2 3" key="1">
    <citation type="submission" date="2014-10" db="EMBL/GenBank/DDBJ databases">
        <title>Genome sequence of Pectobacterium carotovorum M022.</title>
        <authorList>
            <person name="Chan K.-G."/>
            <person name="Tan W.-S."/>
        </authorList>
    </citation>
    <scope>NUCLEOTIDE SEQUENCE [LARGE SCALE GENOMIC DNA]</scope>
    <source>
        <strain evidence="2 3">M022</strain>
    </source>
</reference>
<evidence type="ECO:0000256" key="1">
    <source>
        <dbReference type="SAM" id="Phobius"/>
    </source>
</evidence>
<dbReference type="AlphaFoldDB" id="A0A7V8ILN3"/>
<evidence type="ECO:0000313" key="2">
    <source>
        <dbReference type="EMBL" id="KHN55725.1"/>
    </source>
</evidence>
<keyword evidence="1" id="KW-0472">Membrane</keyword>
<organism evidence="2 3">
    <name type="scientific">Pectobacterium fontis</name>
    <dbReference type="NCBI Taxonomy" id="2558042"/>
    <lineage>
        <taxon>Bacteria</taxon>
        <taxon>Pseudomonadati</taxon>
        <taxon>Pseudomonadota</taxon>
        <taxon>Gammaproteobacteria</taxon>
        <taxon>Enterobacterales</taxon>
        <taxon>Pectobacteriaceae</taxon>
        <taxon>Pectobacterium</taxon>
    </lineage>
</organism>
<comment type="caution">
    <text evidence="2">The sequence shown here is derived from an EMBL/GenBank/DDBJ whole genome shotgun (WGS) entry which is preliminary data.</text>
</comment>
<keyword evidence="1" id="KW-0812">Transmembrane</keyword>
<sequence length="38" mass="4501">MRTLLKLFGRFMRWYITLVIFMACLLFIINTVGGWAGF</sequence>
<feature type="transmembrane region" description="Helical" evidence="1">
    <location>
        <begin position="12"/>
        <end position="36"/>
    </location>
</feature>
<gene>
    <name evidence="2" type="ORF">OI69_02400</name>
</gene>
<protein>
    <submittedName>
        <fullName evidence="2">Membrane protein</fullName>
    </submittedName>
</protein>
<accession>A0A7V8ILN3</accession>
<keyword evidence="1" id="KW-1133">Transmembrane helix</keyword>
<evidence type="ECO:0000313" key="3">
    <source>
        <dbReference type="Proteomes" id="UP000053038"/>
    </source>
</evidence>